<dbReference type="RefSeq" id="WP_346246654.1">
    <property type="nucleotide sequence ID" value="NZ_JBDIZK010000005.1"/>
</dbReference>
<accession>A0ABV0B9I3</accession>
<evidence type="ECO:0008006" key="3">
    <source>
        <dbReference type="Google" id="ProtNLM"/>
    </source>
</evidence>
<comment type="caution">
    <text evidence="1">The sequence shown here is derived from an EMBL/GenBank/DDBJ whole genome shotgun (WGS) entry which is preliminary data.</text>
</comment>
<evidence type="ECO:0000313" key="1">
    <source>
        <dbReference type="EMBL" id="MEN3747658.1"/>
    </source>
</evidence>
<gene>
    <name evidence="1" type="ORF">TPR58_10795</name>
</gene>
<sequence>MNWPQIAPDFEYDGSWRDICILDASRREWALVWQVLSADPDRLSISYNGEATTPPADIKAVFRRRQACGAYALYRIGKIRLNCHFLSEEEVEFDFDPRDIDGPAEAARLEHFLAMLGRATSREVRLTAENLPDAIIARYDPALERVLWCADA</sequence>
<evidence type="ECO:0000313" key="2">
    <source>
        <dbReference type="Proteomes" id="UP001427805"/>
    </source>
</evidence>
<proteinExistence type="predicted"/>
<keyword evidence="2" id="KW-1185">Reference proteome</keyword>
<dbReference type="EMBL" id="JBDIZK010000005">
    <property type="protein sequence ID" value="MEN3747658.1"/>
    <property type="molecule type" value="Genomic_DNA"/>
</dbReference>
<name>A0ABV0B9I3_9SPHN</name>
<protein>
    <recommendedName>
        <fullName evidence="3">WYL domain-containing protein</fullName>
    </recommendedName>
</protein>
<organism evidence="1 2">
    <name type="scientific">Sphingomonas rustica</name>
    <dbReference type="NCBI Taxonomy" id="3103142"/>
    <lineage>
        <taxon>Bacteria</taxon>
        <taxon>Pseudomonadati</taxon>
        <taxon>Pseudomonadota</taxon>
        <taxon>Alphaproteobacteria</taxon>
        <taxon>Sphingomonadales</taxon>
        <taxon>Sphingomonadaceae</taxon>
        <taxon>Sphingomonas</taxon>
    </lineage>
</organism>
<reference evidence="1 2" key="1">
    <citation type="submission" date="2024-05" db="EMBL/GenBank/DDBJ databases">
        <title>Sphingomonas sp. HF-S3 16S ribosomal RNA gene Genome sequencing and assembly.</title>
        <authorList>
            <person name="Lee H."/>
        </authorList>
    </citation>
    <scope>NUCLEOTIDE SEQUENCE [LARGE SCALE GENOMIC DNA]</scope>
    <source>
        <strain evidence="1 2">HF-S3</strain>
    </source>
</reference>
<dbReference type="Proteomes" id="UP001427805">
    <property type="component" value="Unassembled WGS sequence"/>
</dbReference>